<sequence length="634" mass="73511">MRRTGPPPARESDPQAEPEPAAAAAHQNLNLSFLRQCVERRPMVPIQRESLASILTHVPLHLRQGPVQQQLLEKLCQEVTEDFRSSMVQHTVNTILREPPDQGESSRQGSTPGQVMDVSRPWHDSFVKNRKKLEENLHVLQPVMRTILDLCHTTFSSLLVLDLSDCRSRGPVDCEGLRNKMVLECERMEERILNTWFPKIIHLLTSKELQQGVRPEKLDSLYVCASTLISNQLRDLVARSVQEYVSLFQPGRALQLPLFKMDLIFDDEKMEFYPTFEDLEVAVLDIMTQIASTMQNIQTVQSWLAEGQKCFVDAKLTDGTLAWAQTSLRSAVRRNLDGPQQHFHSYVEKYSWLVDGTAQAQVQSFMEKEHTFDEFIELEEEFRMLSHDIMGLPTVAHFPMVRLDCEELKEGLAKKALSFSETLLEQVVLKHRKDNLLLCTEFERIQEKVLKLPETTEDMTALAAFISHARTKGMEELHGRIKETYRRLNVLLDLHIFEPEDIELNSTVLLWPQNMLPVFDRGDEVIYSATRKGQEELLVRRERLVLELEKLGNRLEEFAESCELEMMQQYVADVKAVQKRLQEAEDTIAFINKEETLYEWEVTSYPVLETLREGLEPYHRLFALVLKWQRTEKR</sequence>
<dbReference type="InterPro" id="IPR026983">
    <property type="entry name" value="DHC"/>
</dbReference>
<evidence type="ECO:0000256" key="2">
    <source>
        <dbReference type="SAM" id="MobiDB-lite"/>
    </source>
</evidence>
<keyword evidence="4" id="KW-1185">Reference proteome</keyword>
<dbReference type="Proteomes" id="UP001221898">
    <property type="component" value="Unassembled WGS sequence"/>
</dbReference>
<dbReference type="GO" id="GO:0045505">
    <property type="term" value="F:dynein intermediate chain binding"/>
    <property type="evidence" value="ECO:0007669"/>
    <property type="project" value="InterPro"/>
</dbReference>
<dbReference type="GO" id="GO:0030286">
    <property type="term" value="C:dynein complex"/>
    <property type="evidence" value="ECO:0007669"/>
    <property type="project" value="InterPro"/>
</dbReference>
<comment type="caution">
    <text evidence="3">The sequence shown here is derived from an EMBL/GenBank/DDBJ whole genome shotgun (WGS) entry which is preliminary data.</text>
</comment>
<dbReference type="PANTHER" id="PTHR22878">
    <property type="entry name" value="DYNEIN HEAVY CHAIN 6, AXONEMAL-LIKE-RELATED"/>
    <property type="match status" value="1"/>
</dbReference>
<dbReference type="GO" id="GO:0007018">
    <property type="term" value="P:microtubule-based movement"/>
    <property type="evidence" value="ECO:0007669"/>
    <property type="project" value="InterPro"/>
</dbReference>
<name>A0AAD7W1D7_9TELE</name>
<reference evidence="3" key="1">
    <citation type="journal article" date="2023" name="Science">
        <title>Genome structures resolve the early diversification of teleost fishes.</title>
        <authorList>
            <person name="Parey E."/>
            <person name="Louis A."/>
            <person name="Montfort J."/>
            <person name="Bouchez O."/>
            <person name="Roques C."/>
            <person name="Iampietro C."/>
            <person name="Lluch J."/>
            <person name="Castinel A."/>
            <person name="Donnadieu C."/>
            <person name="Desvignes T."/>
            <person name="Floi Bucao C."/>
            <person name="Jouanno E."/>
            <person name="Wen M."/>
            <person name="Mejri S."/>
            <person name="Dirks R."/>
            <person name="Jansen H."/>
            <person name="Henkel C."/>
            <person name="Chen W.J."/>
            <person name="Zahm M."/>
            <person name="Cabau C."/>
            <person name="Klopp C."/>
            <person name="Thompson A.W."/>
            <person name="Robinson-Rechavi M."/>
            <person name="Braasch I."/>
            <person name="Lecointre G."/>
            <person name="Bobe J."/>
            <person name="Postlethwait J.H."/>
            <person name="Berthelot C."/>
            <person name="Roest Crollius H."/>
            <person name="Guiguen Y."/>
        </authorList>
    </citation>
    <scope>NUCLEOTIDE SEQUENCE</scope>
    <source>
        <strain evidence="3">NC1722</strain>
    </source>
</reference>
<keyword evidence="1" id="KW-0175">Coiled coil</keyword>
<feature type="coiled-coil region" evidence="1">
    <location>
        <begin position="541"/>
        <end position="594"/>
    </location>
</feature>
<protein>
    <submittedName>
        <fullName evidence="3">Uncharacterized protein</fullName>
    </submittedName>
</protein>
<feature type="compositionally biased region" description="Polar residues" evidence="2">
    <location>
        <begin position="103"/>
        <end position="113"/>
    </location>
</feature>
<organism evidence="3 4">
    <name type="scientific">Aldrovandia affinis</name>
    <dbReference type="NCBI Taxonomy" id="143900"/>
    <lineage>
        <taxon>Eukaryota</taxon>
        <taxon>Metazoa</taxon>
        <taxon>Chordata</taxon>
        <taxon>Craniata</taxon>
        <taxon>Vertebrata</taxon>
        <taxon>Euteleostomi</taxon>
        <taxon>Actinopterygii</taxon>
        <taxon>Neopterygii</taxon>
        <taxon>Teleostei</taxon>
        <taxon>Notacanthiformes</taxon>
        <taxon>Halosauridae</taxon>
        <taxon>Aldrovandia</taxon>
    </lineage>
</organism>
<gene>
    <name evidence="3" type="ORF">AAFF_G00295320</name>
</gene>
<dbReference type="EMBL" id="JAINUG010000419">
    <property type="protein sequence ID" value="KAJ8372020.1"/>
    <property type="molecule type" value="Genomic_DNA"/>
</dbReference>
<feature type="region of interest" description="Disordered" evidence="2">
    <location>
        <begin position="93"/>
        <end position="115"/>
    </location>
</feature>
<evidence type="ECO:0000313" key="3">
    <source>
        <dbReference type="EMBL" id="KAJ8372020.1"/>
    </source>
</evidence>
<dbReference type="GO" id="GO:0051959">
    <property type="term" value="F:dynein light intermediate chain binding"/>
    <property type="evidence" value="ECO:0007669"/>
    <property type="project" value="InterPro"/>
</dbReference>
<proteinExistence type="predicted"/>
<accession>A0AAD7W1D7</accession>
<dbReference type="PANTHER" id="PTHR22878:SF70">
    <property type="entry name" value="DYNEIN HEAVY CHAIN 2, AXONEMAL"/>
    <property type="match status" value="1"/>
</dbReference>
<evidence type="ECO:0000313" key="4">
    <source>
        <dbReference type="Proteomes" id="UP001221898"/>
    </source>
</evidence>
<dbReference type="AlphaFoldDB" id="A0AAD7W1D7"/>
<evidence type="ECO:0000256" key="1">
    <source>
        <dbReference type="SAM" id="Coils"/>
    </source>
</evidence>